<accession>A0A545T6G9</accession>
<name>A0A545T6G9_9GAMM</name>
<keyword evidence="2" id="KW-0802">TPR repeat</keyword>
<dbReference type="InterPro" id="IPR001867">
    <property type="entry name" value="OmpR/PhoB-type_DNA-bd"/>
</dbReference>
<dbReference type="SUPFAM" id="SSF46894">
    <property type="entry name" value="C-terminal effector domain of the bipartite response regulators"/>
    <property type="match status" value="1"/>
</dbReference>
<dbReference type="GO" id="GO:0097363">
    <property type="term" value="F:protein O-acetylglucosaminyltransferase activity"/>
    <property type="evidence" value="ECO:0007669"/>
    <property type="project" value="TreeGrafter"/>
</dbReference>
<evidence type="ECO:0000256" key="4">
    <source>
        <dbReference type="SAM" id="Phobius"/>
    </source>
</evidence>
<proteinExistence type="predicted"/>
<keyword evidence="7" id="KW-1185">Reference proteome</keyword>
<dbReference type="EMBL" id="VIKR01000004">
    <property type="protein sequence ID" value="TQV72816.1"/>
    <property type="molecule type" value="Genomic_DNA"/>
</dbReference>
<evidence type="ECO:0000313" key="7">
    <source>
        <dbReference type="Proteomes" id="UP000317839"/>
    </source>
</evidence>
<keyword evidence="4" id="KW-0472">Membrane</keyword>
<dbReference type="PANTHER" id="PTHR44366">
    <property type="entry name" value="UDP-N-ACETYLGLUCOSAMINE--PEPTIDE N-ACETYLGLUCOSAMINYLTRANSFERASE 110 KDA SUBUNIT"/>
    <property type="match status" value="1"/>
</dbReference>
<dbReference type="AlphaFoldDB" id="A0A545T6G9"/>
<keyword evidence="4" id="KW-1133">Transmembrane helix</keyword>
<keyword evidence="4" id="KW-0812">Transmembrane</keyword>
<dbReference type="Gene3D" id="1.25.40.10">
    <property type="entry name" value="Tetratricopeptide repeat domain"/>
    <property type="match status" value="2"/>
</dbReference>
<dbReference type="InterPro" id="IPR016032">
    <property type="entry name" value="Sig_transdc_resp-reg_C-effctor"/>
</dbReference>
<feature type="transmembrane region" description="Helical" evidence="4">
    <location>
        <begin position="163"/>
        <end position="187"/>
    </location>
</feature>
<sequence length="808" mass="91025">MENGERRKNQQFRIDPSLRKGFKLDDVVVLPQDGAIICHGQHRHLPPKAMEVLLFLCQNHNRLISSEQLLVFGWGDATSSRANLTHVISEIRQALDDHKECPAFIQTMPRKGYRLIAKVAPSDDKVLYPNVWPLSASPQNSNRSINKDNHWHLSLAVLKNSKLFSVSIAFLVSIWVLIQIFDIIFPIFNVPEWGLKLAVLILVVGLPITLLYTWLKEIKIKKLLLARKNSGSDKNFFYRQLIVDFGFIGLMSLAVGWLSFYLIESIELEASDSIAQISGTLQKAPLQEDLVAIPKFQFDDAVKLPEYFKSTLQSELIHALSTQSNFKLVSHRAINELPPDTKLEAYAALLGAHYLLDGRVYGSNDQVKVIFSLSDTLTSHQVWSSNVDGSSQDLLGLQKEINRQIFNALSLLSKQDDVENLLVINTDDFKAYDSYIQGKDALSQASLNSENIQVAKRHFLEALEFDPKFSLATAGLCQTFLNEYVESMSVDSFKSANEHCGGLLALGNLREEGLIALGDLNQLKGEDLIAIDFYQQALEKDTDNLNAISGLANSKSNLGEYESARQLFKRLVRIEPGYWQNYRQFGNFLFEIGDYEGAIEQFKKVTLLRPNSSDAFNSLGGAYYLAVKTDLAVAAWKRSLAIQPTANAYTNIGIVSFISEDYQSAIDNYAKAVSLNPNDHFLWINLAEAQKFADKKEASIESFQRAYDAAQQKLQVNPKDFVVLGGVARINAELRRCKAAMQSIRELSVNEWRDPYFYYDLALAALICEDKSLALEKIKLALNHGYPRERIEKDIQFSQIKNQLGTLQ</sequence>
<dbReference type="OrthoDB" id="5900874at2"/>
<dbReference type="InterPro" id="IPR036388">
    <property type="entry name" value="WH-like_DNA-bd_sf"/>
</dbReference>
<dbReference type="PROSITE" id="PS50005">
    <property type="entry name" value="TPR"/>
    <property type="match status" value="3"/>
</dbReference>
<dbReference type="GO" id="GO:0000160">
    <property type="term" value="P:phosphorelay signal transduction system"/>
    <property type="evidence" value="ECO:0007669"/>
    <property type="project" value="InterPro"/>
</dbReference>
<keyword evidence="1 3" id="KW-0238">DNA-binding</keyword>
<dbReference type="RefSeq" id="WP_142942927.1">
    <property type="nucleotide sequence ID" value="NZ_VIKR01000004.1"/>
</dbReference>
<feature type="repeat" description="TPR" evidence="2">
    <location>
        <begin position="646"/>
        <end position="679"/>
    </location>
</feature>
<feature type="repeat" description="TPR" evidence="2">
    <location>
        <begin position="579"/>
        <end position="612"/>
    </location>
</feature>
<feature type="domain" description="OmpR/PhoB-type" evidence="5">
    <location>
        <begin position="19"/>
        <end position="117"/>
    </location>
</feature>
<dbReference type="Pfam" id="PF13181">
    <property type="entry name" value="TPR_8"/>
    <property type="match status" value="1"/>
</dbReference>
<feature type="repeat" description="TPR" evidence="2">
    <location>
        <begin position="545"/>
        <end position="578"/>
    </location>
</feature>
<evidence type="ECO:0000256" key="3">
    <source>
        <dbReference type="PROSITE-ProRule" id="PRU01091"/>
    </source>
</evidence>
<dbReference type="Gene3D" id="1.10.10.10">
    <property type="entry name" value="Winged helix-like DNA-binding domain superfamily/Winged helix DNA-binding domain"/>
    <property type="match status" value="1"/>
</dbReference>
<evidence type="ECO:0000256" key="2">
    <source>
        <dbReference type="PROSITE-ProRule" id="PRU00339"/>
    </source>
</evidence>
<dbReference type="InterPro" id="IPR037919">
    <property type="entry name" value="OGT"/>
</dbReference>
<dbReference type="GO" id="GO:0006355">
    <property type="term" value="P:regulation of DNA-templated transcription"/>
    <property type="evidence" value="ECO:0007669"/>
    <property type="project" value="InterPro"/>
</dbReference>
<dbReference type="InterPro" id="IPR019734">
    <property type="entry name" value="TPR_rpt"/>
</dbReference>
<dbReference type="PANTHER" id="PTHR44366:SF1">
    <property type="entry name" value="UDP-N-ACETYLGLUCOSAMINE--PEPTIDE N-ACETYLGLUCOSAMINYLTRANSFERASE 110 KDA SUBUNIT"/>
    <property type="match status" value="1"/>
</dbReference>
<feature type="transmembrane region" description="Helical" evidence="4">
    <location>
        <begin position="236"/>
        <end position="263"/>
    </location>
</feature>
<dbReference type="Pfam" id="PF13414">
    <property type="entry name" value="TPR_11"/>
    <property type="match status" value="1"/>
</dbReference>
<feature type="DNA-binding region" description="OmpR/PhoB-type" evidence="3">
    <location>
        <begin position="19"/>
        <end position="117"/>
    </location>
</feature>
<dbReference type="PROSITE" id="PS51755">
    <property type="entry name" value="OMPR_PHOB"/>
    <property type="match status" value="1"/>
</dbReference>
<gene>
    <name evidence="6" type="ORF">FLL45_15210</name>
</gene>
<dbReference type="SUPFAM" id="SSF48452">
    <property type="entry name" value="TPR-like"/>
    <property type="match status" value="1"/>
</dbReference>
<dbReference type="InterPro" id="IPR011990">
    <property type="entry name" value="TPR-like_helical_dom_sf"/>
</dbReference>
<dbReference type="CDD" id="cd00383">
    <property type="entry name" value="trans_reg_C"/>
    <property type="match status" value="1"/>
</dbReference>
<dbReference type="Proteomes" id="UP000317839">
    <property type="component" value="Unassembled WGS sequence"/>
</dbReference>
<evidence type="ECO:0000313" key="6">
    <source>
        <dbReference type="EMBL" id="TQV72816.1"/>
    </source>
</evidence>
<protein>
    <submittedName>
        <fullName evidence="6">Tetratricopeptide repeat protein</fullName>
    </submittedName>
</protein>
<organism evidence="6 7">
    <name type="scientific">Aliikangiella marina</name>
    <dbReference type="NCBI Taxonomy" id="1712262"/>
    <lineage>
        <taxon>Bacteria</taxon>
        <taxon>Pseudomonadati</taxon>
        <taxon>Pseudomonadota</taxon>
        <taxon>Gammaproteobacteria</taxon>
        <taxon>Oceanospirillales</taxon>
        <taxon>Pleioneaceae</taxon>
        <taxon>Aliikangiella</taxon>
    </lineage>
</organism>
<dbReference type="GO" id="GO:0003677">
    <property type="term" value="F:DNA binding"/>
    <property type="evidence" value="ECO:0007669"/>
    <property type="project" value="UniProtKB-UniRule"/>
</dbReference>
<dbReference type="Pfam" id="PF00486">
    <property type="entry name" value="Trans_reg_C"/>
    <property type="match status" value="1"/>
</dbReference>
<feature type="transmembrane region" description="Helical" evidence="4">
    <location>
        <begin position="193"/>
        <end position="215"/>
    </location>
</feature>
<evidence type="ECO:0000259" key="5">
    <source>
        <dbReference type="PROSITE" id="PS51755"/>
    </source>
</evidence>
<dbReference type="SMART" id="SM00862">
    <property type="entry name" value="Trans_reg_C"/>
    <property type="match status" value="1"/>
</dbReference>
<dbReference type="PROSITE" id="PS50293">
    <property type="entry name" value="TPR_REGION"/>
    <property type="match status" value="1"/>
</dbReference>
<dbReference type="Gene3D" id="3.40.50.10070">
    <property type="entry name" value="TolB, N-terminal domain"/>
    <property type="match status" value="1"/>
</dbReference>
<reference evidence="6 7" key="1">
    <citation type="submission" date="2019-06" db="EMBL/GenBank/DDBJ databases">
        <title>Draft genome of Aliikangiella marina GYP-15.</title>
        <authorList>
            <person name="Wang G."/>
        </authorList>
    </citation>
    <scope>NUCLEOTIDE SEQUENCE [LARGE SCALE GENOMIC DNA]</scope>
    <source>
        <strain evidence="6 7">GYP-15</strain>
    </source>
</reference>
<evidence type="ECO:0000256" key="1">
    <source>
        <dbReference type="ARBA" id="ARBA00023125"/>
    </source>
</evidence>
<dbReference type="SMART" id="SM00028">
    <property type="entry name" value="TPR"/>
    <property type="match status" value="6"/>
</dbReference>
<comment type="caution">
    <text evidence="6">The sequence shown here is derived from an EMBL/GenBank/DDBJ whole genome shotgun (WGS) entry which is preliminary data.</text>
</comment>
<dbReference type="GO" id="GO:0006493">
    <property type="term" value="P:protein O-linked glycosylation"/>
    <property type="evidence" value="ECO:0007669"/>
    <property type="project" value="InterPro"/>
</dbReference>
<dbReference type="Pfam" id="PF14559">
    <property type="entry name" value="TPR_19"/>
    <property type="match status" value="1"/>
</dbReference>